<evidence type="ECO:0000259" key="1">
    <source>
        <dbReference type="Pfam" id="PF00582"/>
    </source>
</evidence>
<dbReference type="Gene3D" id="3.40.50.12370">
    <property type="match status" value="1"/>
</dbReference>
<sequence length="291" mass="30813">MGFTAAPSLLVEANDAPAGTSSIPGDLADGCLLVPLLWQSEPAVTDQLRVAASLSRSSNARLCVLDPTSEAPTAYGPDLPPDAEREVIDRAVRSTLRAGQPGVLRTHTLLNGILTAVDTADVDALVIPRGSGTGFLRQSLAEHLGLRAACDVITVNGRQSYDDARSILLPVTGGPHSTAAVDVARRIAADTDAWIDVLHIVPPHASDRRQARATEHVEAATDRIGRPDRTATWVLEARCLADAIVEQSEYYGLTVLGAPTKGRLREFIAGSTSRTVQHGARSAVISVRTNR</sequence>
<dbReference type="CDD" id="cd00293">
    <property type="entry name" value="USP-like"/>
    <property type="match status" value="1"/>
</dbReference>
<protein>
    <submittedName>
        <fullName evidence="2">Universal stress protein</fullName>
    </submittedName>
</protein>
<dbReference type="InterPro" id="IPR006016">
    <property type="entry name" value="UspA"/>
</dbReference>
<dbReference type="Pfam" id="PF00582">
    <property type="entry name" value="Usp"/>
    <property type="match status" value="1"/>
</dbReference>
<organism evidence="2 3">
    <name type="scientific">Halobellus ruber</name>
    <dbReference type="NCBI Taxonomy" id="2761102"/>
    <lineage>
        <taxon>Archaea</taxon>
        <taxon>Methanobacteriati</taxon>
        <taxon>Methanobacteriota</taxon>
        <taxon>Stenosarchaea group</taxon>
        <taxon>Halobacteria</taxon>
        <taxon>Halobacteriales</taxon>
        <taxon>Haloferacaceae</taxon>
        <taxon>Halobellus</taxon>
    </lineage>
</organism>
<dbReference type="Proteomes" id="UP000546257">
    <property type="component" value="Unassembled WGS sequence"/>
</dbReference>
<accession>A0A7J9SKW3</accession>
<dbReference type="EMBL" id="JACKXD010000006">
    <property type="protein sequence ID" value="MBB6647565.1"/>
    <property type="molecule type" value="Genomic_DNA"/>
</dbReference>
<name>A0A7J9SKW3_9EURY</name>
<gene>
    <name evidence="2" type="ORF">H5V44_14945</name>
</gene>
<feature type="domain" description="UspA" evidence="1">
    <location>
        <begin position="165"/>
        <end position="288"/>
    </location>
</feature>
<dbReference type="AlphaFoldDB" id="A0A7J9SKW3"/>
<evidence type="ECO:0000313" key="2">
    <source>
        <dbReference type="EMBL" id="MBB6647565.1"/>
    </source>
</evidence>
<dbReference type="SUPFAM" id="SSF52402">
    <property type="entry name" value="Adenine nucleotide alpha hydrolases-like"/>
    <property type="match status" value="2"/>
</dbReference>
<proteinExistence type="predicted"/>
<dbReference type="RefSeq" id="WP_185193941.1">
    <property type="nucleotide sequence ID" value="NZ_JACKXD010000006.1"/>
</dbReference>
<evidence type="ECO:0000313" key="3">
    <source>
        <dbReference type="Proteomes" id="UP000546257"/>
    </source>
</evidence>
<keyword evidence="3" id="KW-1185">Reference proteome</keyword>
<comment type="caution">
    <text evidence="2">The sequence shown here is derived from an EMBL/GenBank/DDBJ whole genome shotgun (WGS) entry which is preliminary data.</text>
</comment>
<reference evidence="2 3" key="1">
    <citation type="submission" date="2020-08" db="EMBL/GenBank/DDBJ databases">
        <authorList>
            <person name="Seo M.-J."/>
        </authorList>
    </citation>
    <scope>NUCLEOTIDE SEQUENCE [LARGE SCALE GENOMIC DNA]</scope>
    <source>
        <strain evidence="2 3">MBLA0160</strain>
    </source>
</reference>